<evidence type="ECO:0000256" key="10">
    <source>
        <dbReference type="ARBA" id="ARBA00023004"/>
    </source>
</evidence>
<evidence type="ECO:0000259" key="16">
    <source>
        <dbReference type="PROSITE" id="PS50902"/>
    </source>
</evidence>
<dbReference type="InterPro" id="IPR017938">
    <property type="entry name" value="Riboflavin_synthase-like_b-brl"/>
</dbReference>
<keyword evidence="5 13" id="KW-0288">FMN</keyword>
<comment type="similarity">
    <text evidence="1 13">In the N-terminal section; belongs to the cytochrome P450 family.</text>
</comment>
<keyword evidence="3 13" id="KW-0349">Heme</keyword>
<dbReference type="PIRSF" id="PIRSF000209">
    <property type="entry name" value="Bifunctional_P450_P450R"/>
    <property type="match status" value="1"/>
</dbReference>
<dbReference type="GO" id="GO:0005829">
    <property type="term" value="C:cytosol"/>
    <property type="evidence" value="ECO:0007669"/>
    <property type="project" value="TreeGrafter"/>
</dbReference>
<evidence type="ECO:0000256" key="1">
    <source>
        <dbReference type="ARBA" id="ARBA00010018"/>
    </source>
</evidence>
<dbReference type="PROSITE" id="PS50902">
    <property type="entry name" value="FLAVODOXIN_LIKE"/>
    <property type="match status" value="1"/>
</dbReference>
<dbReference type="InterPro" id="IPR023206">
    <property type="entry name" value="Bifunctional_P450_P450_red"/>
</dbReference>
<dbReference type="InterPro" id="IPR008254">
    <property type="entry name" value="Flavodoxin/NO_synth"/>
</dbReference>
<dbReference type="InterPro" id="IPR029039">
    <property type="entry name" value="Flavoprotein-like_sf"/>
</dbReference>
<sequence length="1061" mass="115641">MSRDVRVVEPGEYTSPAVPPEIDGIPCADGRTLPSGPLPGRPYALPADLLVEELGPLFYADFGVSRRLYACSLDLVEELCDETRFIKGITDRLDRFRPLAGDGLFTAYPGEPNWQKAHDVLLPGFSYSGLRNYHPAMLDINRQLLARWDASTDGPLVDVAEDLAKLAMDTVGLAGFGTRFDSYQREGLAPVPLSFALALQQMLAPGGGDQDLFTAEQQKLHTFIDALIAQHGNDAAEHENLLGLMLASGSGTGPALELSSIHAQVLTFLIAGQDTTSTVMPTALYSLVKNPAVLHRAQAEVDALFGPEDEHTPTFDEIGKLRYIRQIVDETLRLSPPVREFDRMATEDTVLAGRYPVRQGEVVTVLTTSLHRQPQWGDNVETFDPDRFSPESSAGRPANLFKPFGTGARSCIGRQFALHEATMAIATLVHRYRFIDSEHYQLRTHSDLLRKPVGFRVGLVRRTSQDRRHKPVAAATAGPHETRQPTATAAPGSALIVFHGSNLGTCRALAHQLAEEATDLGYRTTVAPLDDAAEALPTEGAMVVVAASYNGQPTDDARQFLTWLDSAKPHPDSGLRYAVLGVGDRNWAETYQAIPRRIDEGLAAYGATPILPRGEADTSGDFAGTVEAFSQALWTSLGGVAGADASTVPLEAPLYELRAIDGPVTAAIDARFEVVPMTILDNRELVSADNSLGQAKRLVRIELPADIDYRTGDHLTVLADNQPELVDKAAELLGLILDRRISVNARRSTRRAIALDREVSVRELLTHFLELRKPATRTQLLRLAAANPCPPERAALEALADHPEARSLGIAGCLLEFPATKLSRAELLELFEPMSPRHYSIASSNRQSPRVVELVVSVLDAPARSGFGDFQGVASNYLANVTPGQQIRARVDQARQAFRAGADPSRNVILVSAGTGVAPFRGFVGDRLAALDAGEPFAPALCFFGIRHPEVDYLFREEFEAAERSGVVQMRPAFSRASENGVKYVQDRIAADADDIWDLLGDPAKQTHVYVCGDGGKMAPAVRDAFLHIYREHTGADEPQARDWLIELVEADRYVEDVWTE</sequence>
<evidence type="ECO:0000256" key="4">
    <source>
        <dbReference type="ARBA" id="ARBA00022630"/>
    </source>
</evidence>
<dbReference type="Pfam" id="PF00667">
    <property type="entry name" value="FAD_binding_1"/>
    <property type="match status" value="1"/>
</dbReference>
<keyword evidence="7 13" id="KW-0274">FAD</keyword>
<evidence type="ECO:0000313" key="18">
    <source>
        <dbReference type="EMBL" id="OAT70106.1"/>
    </source>
</evidence>
<dbReference type="Pfam" id="PF00067">
    <property type="entry name" value="p450"/>
    <property type="match status" value="1"/>
</dbReference>
<dbReference type="Gene3D" id="1.20.990.10">
    <property type="entry name" value="NADPH-cytochrome p450 Reductase, Chain A, domain 3"/>
    <property type="match status" value="1"/>
</dbReference>
<keyword evidence="11 13" id="KW-0503">Monooxygenase</keyword>
<dbReference type="InterPro" id="IPR003097">
    <property type="entry name" value="CysJ-like_FAD-binding"/>
</dbReference>
<comment type="catalytic activity">
    <reaction evidence="12 13">
        <text>2 oxidized [cytochrome P450] + NADPH = 2 reduced [cytochrome P450] + NADP(+) + H(+)</text>
        <dbReference type="Rhea" id="RHEA:24040"/>
        <dbReference type="Rhea" id="RHEA-COMP:14627"/>
        <dbReference type="Rhea" id="RHEA-COMP:14628"/>
        <dbReference type="ChEBI" id="CHEBI:15378"/>
        <dbReference type="ChEBI" id="CHEBI:55376"/>
        <dbReference type="ChEBI" id="CHEBI:57783"/>
        <dbReference type="ChEBI" id="CHEBI:58349"/>
        <dbReference type="ChEBI" id="CHEBI:60344"/>
        <dbReference type="EC" id="1.6.2.4"/>
    </reaction>
</comment>
<dbReference type="InterPro" id="IPR001433">
    <property type="entry name" value="OxRdtase_FAD/NAD-bd"/>
</dbReference>
<comment type="caution">
    <text evidence="18">The sequence shown here is derived from an EMBL/GenBank/DDBJ whole genome shotgun (WGS) entry which is preliminary data.</text>
</comment>
<evidence type="ECO:0000256" key="8">
    <source>
        <dbReference type="ARBA" id="ARBA00022857"/>
    </source>
</evidence>
<dbReference type="InterPro" id="IPR039261">
    <property type="entry name" value="FNR_nucleotide-bd"/>
</dbReference>
<dbReference type="PRINTS" id="PR00371">
    <property type="entry name" value="FPNCR"/>
</dbReference>
<feature type="region of interest" description="Disordered" evidence="15">
    <location>
        <begin position="464"/>
        <end position="487"/>
    </location>
</feature>
<dbReference type="EMBL" id="LQYE01000001">
    <property type="protein sequence ID" value="OAT70106.1"/>
    <property type="molecule type" value="Genomic_DNA"/>
</dbReference>
<feature type="domain" description="Flavodoxin-like" evidence="16">
    <location>
        <begin position="495"/>
        <end position="634"/>
    </location>
</feature>
<protein>
    <recommendedName>
        <fullName evidence="13">Bifunctional cytochrome P450/NADPH--P450 reductase</fullName>
    </recommendedName>
    <domain>
        <recommendedName>
            <fullName evidence="13">Cytochrome P450</fullName>
            <ecNumber evidence="13">1.14.14.1</ecNumber>
        </recommendedName>
    </domain>
    <domain>
        <recommendedName>
            <fullName evidence="13">NADPH--cytochrome P450 reductase</fullName>
            <ecNumber evidence="13">1.6.2.4</ecNumber>
        </recommendedName>
    </domain>
</protein>
<evidence type="ECO:0000256" key="3">
    <source>
        <dbReference type="ARBA" id="ARBA00022617"/>
    </source>
</evidence>
<keyword evidence="13" id="KW-0249">Electron transport</keyword>
<dbReference type="GO" id="GO:0070330">
    <property type="term" value="F:aromatase activity"/>
    <property type="evidence" value="ECO:0007669"/>
    <property type="project" value="UniProtKB-UniRule"/>
</dbReference>
<dbReference type="GO" id="GO:0020037">
    <property type="term" value="F:heme binding"/>
    <property type="evidence" value="ECO:0007669"/>
    <property type="project" value="UniProtKB-UniRule"/>
</dbReference>
<evidence type="ECO:0000313" key="19">
    <source>
        <dbReference type="Proteomes" id="UP000186919"/>
    </source>
</evidence>
<evidence type="ECO:0000256" key="6">
    <source>
        <dbReference type="ARBA" id="ARBA00022723"/>
    </source>
</evidence>
<gene>
    <name evidence="18" type="ORF">AWB85_01525</name>
</gene>
<keyword evidence="10 13" id="KW-0408">Iron</keyword>
<dbReference type="InterPro" id="IPR017927">
    <property type="entry name" value="FAD-bd_FR_type"/>
</dbReference>
<comment type="cofactor">
    <cofactor evidence="13">
        <name>FAD</name>
        <dbReference type="ChEBI" id="CHEBI:57692"/>
    </cofactor>
    <cofactor evidence="13">
        <name>FMN</name>
        <dbReference type="ChEBI" id="CHEBI:58210"/>
    </cofactor>
</comment>
<dbReference type="Gene3D" id="3.40.50.80">
    <property type="entry name" value="Nucleotide-binding domain of ferredoxin-NADP reductase (FNR) module"/>
    <property type="match status" value="1"/>
</dbReference>
<dbReference type="PANTHER" id="PTHR19384:SF17">
    <property type="entry name" value="NADPH--CYTOCHROME P450 REDUCTASE"/>
    <property type="match status" value="1"/>
</dbReference>
<keyword evidence="6 13" id="KW-0479">Metal-binding</keyword>
<dbReference type="GO" id="GO:0050660">
    <property type="term" value="F:flavin adenine dinucleotide binding"/>
    <property type="evidence" value="ECO:0007669"/>
    <property type="project" value="TreeGrafter"/>
</dbReference>
<dbReference type="GO" id="GO:0003958">
    <property type="term" value="F:NADPH-hemoprotein reductase activity"/>
    <property type="evidence" value="ECO:0007669"/>
    <property type="project" value="UniProtKB-UniRule"/>
</dbReference>
<dbReference type="GO" id="GO:0010181">
    <property type="term" value="F:FMN binding"/>
    <property type="evidence" value="ECO:0007669"/>
    <property type="project" value="UniProtKB-UniRule"/>
</dbReference>
<dbReference type="Pfam" id="PF00175">
    <property type="entry name" value="NAD_binding_1"/>
    <property type="match status" value="1"/>
</dbReference>
<dbReference type="PROSITE" id="PS51384">
    <property type="entry name" value="FAD_FR"/>
    <property type="match status" value="1"/>
</dbReference>
<feature type="domain" description="FAD-binding FR-type" evidence="17">
    <location>
        <begin position="672"/>
        <end position="901"/>
    </location>
</feature>
<keyword evidence="4 13" id="KW-0285">Flavoprotein</keyword>
<dbReference type="InterPro" id="IPR017972">
    <property type="entry name" value="Cyt_P450_CS"/>
</dbReference>
<dbReference type="InterPro" id="IPR001094">
    <property type="entry name" value="Flavdoxin-like"/>
</dbReference>
<feature type="binding site" description="axial binding residue" evidence="14">
    <location>
        <position position="411"/>
    </location>
    <ligand>
        <name>heme</name>
        <dbReference type="ChEBI" id="CHEBI:30413"/>
    </ligand>
    <ligandPart>
        <name>Fe</name>
        <dbReference type="ChEBI" id="CHEBI:18248"/>
    </ligandPart>
</feature>
<dbReference type="SUPFAM" id="SSF63380">
    <property type="entry name" value="Riboflavin synthase domain-like"/>
    <property type="match status" value="1"/>
</dbReference>
<evidence type="ECO:0000256" key="13">
    <source>
        <dbReference type="PIRNR" id="PIRNR000209"/>
    </source>
</evidence>
<reference evidence="18 19" key="1">
    <citation type="submission" date="2016-01" db="EMBL/GenBank/DDBJ databases">
        <title>Mycobacterium immunogenum strain CD11_6 genome sequencing and assembly.</title>
        <authorList>
            <person name="Kaur G."/>
            <person name="Nair G.R."/>
            <person name="Mayilraj S."/>
        </authorList>
    </citation>
    <scope>NUCLEOTIDE SEQUENCE [LARGE SCALE GENOMIC DNA]</scope>
    <source>
        <strain evidence="18 19">CD11-6</strain>
    </source>
</reference>
<proteinExistence type="inferred from homology"/>
<dbReference type="SUPFAM" id="SSF48264">
    <property type="entry name" value="Cytochrome P450"/>
    <property type="match status" value="1"/>
</dbReference>
<keyword evidence="9 13" id="KW-0560">Oxidoreductase</keyword>
<dbReference type="SUPFAM" id="SSF52218">
    <property type="entry name" value="Flavoproteins"/>
    <property type="match status" value="1"/>
</dbReference>
<dbReference type="Gene3D" id="1.10.630.10">
    <property type="entry name" value="Cytochrome P450"/>
    <property type="match status" value="1"/>
</dbReference>
<evidence type="ECO:0000259" key="17">
    <source>
        <dbReference type="PROSITE" id="PS51384"/>
    </source>
</evidence>
<dbReference type="InterPro" id="IPR036396">
    <property type="entry name" value="Cyt_P450_sf"/>
</dbReference>
<evidence type="ECO:0000256" key="5">
    <source>
        <dbReference type="ARBA" id="ARBA00022643"/>
    </source>
</evidence>
<dbReference type="Pfam" id="PF00258">
    <property type="entry name" value="Flavodoxin_1"/>
    <property type="match status" value="1"/>
</dbReference>
<dbReference type="Gene3D" id="3.40.50.360">
    <property type="match status" value="1"/>
</dbReference>
<dbReference type="RefSeq" id="WP_064627239.1">
    <property type="nucleotide sequence ID" value="NZ_LQYE01000001.1"/>
</dbReference>
<dbReference type="PRINTS" id="PR00369">
    <property type="entry name" value="FLAVODOXIN"/>
</dbReference>
<dbReference type="Proteomes" id="UP000186919">
    <property type="component" value="Unassembled WGS sequence"/>
</dbReference>
<evidence type="ECO:0000256" key="15">
    <source>
        <dbReference type="SAM" id="MobiDB-lite"/>
    </source>
</evidence>
<evidence type="ECO:0000256" key="2">
    <source>
        <dbReference type="ARBA" id="ARBA00022448"/>
    </source>
</evidence>
<evidence type="ECO:0000256" key="14">
    <source>
        <dbReference type="PIRSR" id="PIRSR000209-1"/>
    </source>
</evidence>
<dbReference type="InterPro" id="IPR023173">
    <property type="entry name" value="NADPH_Cyt_P450_Rdtase_alpha"/>
</dbReference>
<dbReference type="EC" id="1.14.14.1" evidence="13"/>
<evidence type="ECO:0000256" key="9">
    <source>
        <dbReference type="ARBA" id="ARBA00023002"/>
    </source>
</evidence>
<dbReference type="PANTHER" id="PTHR19384">
    <property type="entry name" value="NITRIC OXIDE SYNTHASE-RELATED"/>
    <property type="match status" value="1"/>
</dbReference>
<organism evidence="18 19">
    <name type="scientific">Mycobacteroides immunogenum</name>
    <dbReference type="NCBI Taxonomy" id="83262"/>
    <lineage>
        <taxon>Bacteria</taxon>
        <taxon>Bacillati</taxon>
        <taxon>Actinomycetota</taxon>
        <taxon>Actinomycetes</taxon>
        <taxon>Mycobacteriales</taxon>
        <taxon>Mycobacteriaceae</taxon>
        <taxon>Mycobacteroides</taxon>
    </lineage>
</organism>
<keyword evidence="2 13" id="KW-0813">Transport</keyword>
<dbReference type="AlphaFoldDB" id="A0A179VIK4"/>
<accession>A0A179VIK4</accession>
<dbReference type="Gene3D" id="2.40.30.10">
    <property type="entry name" value="Translation factors"/>
    <property type="match status" value="1"/>
</dbReference>
<evidence type="ECO:0000256" key="7">
    <source>
        <dbReference type="ARBA" id="ARBA00022827"/>
    </source>
</evidence>
<comment type="catalytic activity">
    <reaction evidence="13">
        <text>an organic molecule + reduced [NADPH--hemoprotein reductase] + O2 = an alcohol + oxidized [NADPH--hemoprotein reductase] + H2O + H(+)</text>
        <dbReference type="Rhea" id="RHEA:17149"/>
        <dbReference type="Rhea" id="RHEA-COMP:11964"/>
        <dbReference type="Rhea" id="RHEA-COMP:11965"/>
        <dbReference type="ChEBI" id="CHEBI:15377"/>
        <dbReference type="ChEBI" id="CHEBI:15378"/>
        <dbReference type="ChEBI" id="CHEBI:15379"/>
        <dbReference type="ChEBI" id="CHEBI:30879"/>
        <dbReference type="ChEBI" id="CHEBI:57618"/>
        <dbReference type="ChEBI" id="CHEBI:58210"/>
        <dbReference type="ChEBI" id="CHEBI:142491"/>
        <dbReference type="EC" id="1.14.14.1"/>
    </reaction>
</comment>
<dbReference type="InterPro" id="IPR001709">
    <property type="entry name" value="Flavoprot_Pyr_Nucl_cyt_Rdtase"/>
</dbReference>
<comment type="cofactor">
    <cofactor evidence="13 14">
        <name>heme</name>
        <dbReference type="ChEBI" id="CHEBI:30413"/>
    </cofactor>
</comment>
<evidence type="ECO:0000256" key="11">
    <source>
        <dbReference type="ARBA" id="ARBA00023033"/>
    </source>
</evidence>
<dbReference type="InterPro" id="IPR001128">
    <property type="entry name" value="Cyt_P450"/>
</dbReference>
<evidence type="ECO:0000256" key="12">
    <source>
        <dbReference type="ARBA" id="ARBA00049342"/>
    </source>
</evidence>
<dbReference type="SUPFAM" id="SSF52343">
    <property type="entry name" value="Ferredoxin reductase-like, C-terminal NADP-linked domain"/>
    <property type="match status" value="1"/>
</dbReference>
<dbReference type="GO" id="GO:0005506">
    <property type="term" value="F:iron ion binding"/>
    <property type="evidence" value="ECO:0007669"/>
    <property type="project" value="UniProtKB-UniRule"/>
</dbReference>
<keyword evidence="8 13" id="KW-0521">NADP</keyword>
<dbReference type="EC" id="1.6.2.4" evidence="13"/>
<name>A0A179VIK4_9MYCO</name>
<dbReference type="PROSITE" id="PS00086">
    <property type="entry name" value="CYTOCHROME_P450"/>
    <property type="match status" value="1"/>
</dbReference>